<dbReference type="Pfam" id="PF06985">
    <property type="entry name" value="HET"/>
    <property type="match status" value="1"/>
</dbReference>
<dbReference type="Proteomes" id="UP000193144">
    <property type="component" value="Unassembled WGS sequence"/>
</dbReference>
<dbReference type="OrthoDB" id="2157530at2759"/>
<dbReference type="AlphaFoldDB" id="A0A1Y1Z809"/>
<dbReference type="STRING" id="1231657.A0A1Y1Z809"/>
<dbReference type="Pfam" id="PF26639">
    <property type="entry name" value="Het-6_barrel"/>
    <property type="match status" value="1"/>
</dbReference>
<dbReference type="InterPro" id="IPR010730">
    <property type="entry name" value="HET"/>
</dbReference>
<evidence type="ECO:0000256" key="1">
    <source>
        <dbReference type="SAM" id="MobiDB-lite"/>
    </source>
</evidence>
<keyword evidence="4" id="KW-1185">Reference proteome</keyword>
<name>A0A1Y1Z809_9PLEO</name>
<organism evidence="3 4">
    <name type="scientific">Clohesyomyces aquaticus</name>
    <dbReference type="NCBI Taxonomy" id="1231657"/>
    <lineage>
        <taxon>Eukaryota</taxon>
        <taxon>Fungi</taxon>
        <taxon>Dikarya</taxon>
        <taxon>Ascomycota</taxon>
        <taxon>Pezizomycotina</taxon>
        <taxon>Dothideomycetes</taxon>
        <taxon>Pleosporomycetidae</taxon>
        <taxon>Pleosporales</taxon>
        <taxon>Lindgomycetaceae</taxon>
        <taxon>Clohesyomyces</taxon>
    </lineage>
</organism>
<evidence type="ECO:0000259" key="2">
    <source>
        <dbReference type="Pfam" id="PF06985"/>
    </source>
</evidence>
<proteinExistence type="predicted"/>
<gene>
    <name evidence="3" type="ORF">BCR34DRAFT_590675</name>
</gene>
<dbReference type="PANTHER" id="PTHR24148">
    <property type="entry name" value="ANKYRIN REPEAT DOMAIN-CONTAINING PROTEIN 39 HOMOLOG-RELATED"/>
    <property type="match status" value="1"/>
</dbReference>
<dbReference type="EMBL" id="MCFA01000118">
    <property type="protein sequence ID" value="ORY06244.1"/>
    <property type="molecule type" value="Genomic_DNA"/>
</dbReference>
<dbReference type="InterPro" id="IPR052895">
    <property type="entry name" value="HetReg/Transcr_Mod"/>
</dbReference>
<dbReference type="PANTHER" id="PTHR24148:SF64">
    <property type="entry name" value="HETEROKARYON INCOMPATIBILITY DOMAIN-CONTAINING PROTEIN"/>
    <property type="match status" value="1"/>
</dbReference>
<feature type="region of interest" description="Disordered" evidence="1">
    <location>
        <begin position="1"/>
        <end position="23"/>
    </location>
</feature>
<protein>
    <submittedName>
        <fullName evidence="3">Heterokaryon incompatibility protein-domain-containing protein</fullName>
    </submittedName>
</protein>
<comment type="caution">
    <text evidence="3">The sequence shown here is derived from an EMBL/GenBank/DDBJ whole genome shotgun (WGS) entry which is preliminary data.</text>
</comment>
<sequence>MPPPKPEVAAKTTETQVSKTKAKRLLRSLARNLTFRSRKGLETNDENDENGIRPENSPSRTLYTYKPLPRGDFVRYLVLRPGNGNAPLECGLHVSRLKKMPFFEAISYVWGEQTREHDIRCDGCTLKITTNLQAALRRMRHPTRARKLWADSICIDQESTTEKNHQVALMSQIFSKASRTLIFLGSNHDGHADVAADLISEVNAMILRTFETIDFSWNSFPWPDAEEPILVDPRWKSVSILFKQQWFRRGWVVQEAAVAQEAHVFWGERDISWEELMRVYSWIWRRAHRCGDAFHIWPNDVFVDLYKTKSQNETKSLFAERDWFLASLLEHLHSAKPLGLTEPRDRIYAFMGLPLGPLEKRLHMQPDYEKPLSVVYIDFAQNYLLASENLDLLHYIQHTDESIDDGNASWVPRWDIIENMNTLWHPAGERLLPKDCPVGDAKFIPLEMNQSGLRVQAVIFDSICYVSDKLGYHGTSTETIADLWQTLCETGLTAPYPDTLQLEAFIQTLTTGINFGDMNTWMQLSAAYGLAISRADQKSCSAKASSLPGYSSRASNGDTEFIHGIITDYVDKRRIIQSERGYFGLAPGVACKGDLSCIIFGCRVPFVLRRTEREGYYKILGPIYMPGKHDYIDESGETGFDKFGTEDSKEWVEWGLEEEEIWLC</sequence>
<evidence type="ECO:0000313" key="4">
    <source>
        <dbReference type="Proteomes" id="UP000193144"/>
    </source>
</evidence>
<feature type="domain" description="Heterokaryon incompatibility" evidence="2">
    <location>
        <begin position="103"/>
        <end position="255"/>
    </location>
</feature>
<evidence type="ECO:0000313" key="3">
    <source>
        <dbReference type="EMBL" id="ORY06244.1"/>
    </source>
</evidence>
<feature type="region of interest" description="Disordered" evidence="1">
    <location>
        <begin position="37"/>
        <end position="61"/>
    </location>
</feature>
<reference evidence="3 4" key="1">
    <citation type="submission" date="2016-07" db="EMBL/GenBank/DDBJ databases">
        <title>Pervasive Adenine N6-methylation of Active Genes in Fungi.</title>
        <authorList>
            <consortium name="DOE Joint Genome Institute"/>
            <person name="Mondo S.J."/>
            <person name="Dannebaum R.O."/>
            <person name="Kuo R.C."/>
            <person name="Labutti K."/>
            <person name="Haridas S."/>
            <person name="Kuo A."/>
            <person name="Salamov A."/>
            <person name="Ahrendt S.R."/>
            <person name="Lipzen A."/>
            <person name="Sullivan W."/>
            <person name="Andreopoulos W.B."/>
            <person name="Clum A."/>
            <person name="Lindquist E."/>
            <person name="Daum C."/>
            <person name="Ramamoorthy G.K."/>
            <person name="Gryganskyi A."/>
            <person name="Culley D."/>
            <person name="Magnuson J.K."/>
            <person name="James T.Y."/>
            <person name="O'Malley M.A."/>
            <person name="Stajich J.E."/>
            <person name="Spatafora J.W."/>
            <person name="Visel A."/>
            <person name="Grigoriev I.V."/>
        </authorList>
    </citation>
    <scope>NUCLEOTIDE SEQUENCE [LARGE SCALE GENOMIC DNA]</scope>
    <source>
        <strain evidence="3 4">CBS 115471</strain>
    </source>
</reference>
<accession>A0A1Y1Z809</accession>